<comment type="caution">
    <text evidence="1">The sequence shown here is derived from an EMBL/GenBank/DDBJ whole genome shotgun (WGS) entry which is preliminary data.</text>
</comment>
<organism evidence="1">
    <name type="scientific">marine sediment metagenome</name>
    <dbReference type="NCBI Taxonomy" id="412755"/>
    <lineage>
        <taxon>unclassified sequences</taxon>
        <taxon>metagenomes</taxon>
        <taxon>ecological metagenomes</taxon>
    </lineage>
</organism>
<gene>
    <name evidence="1" type="ORF">S01H4_29286</name>
</gene>
<sequence>MPPNQELMQKFDAKAVVMIVIDNFGLFEAVVYKPEALIKNMEALAVIETDDPYAVPLIKTLLHGPHQDFHLINHVKSYGKVTRVICR</sequence>
<name>X1B1K5_9ZZZZ</name>
<protein>
    <submittedName>
        <fullName evidence="1">Uncharacterized protein</fullName>
    </submittedName>
</protein>
<reference evidence="1" key="1">
    <citation type="journal article" date="2014" name="Front. Microbiol.">
        <title>High frequency of phylogenetically diverse reductive dehalogenase-homologous genes in deep subseafloor sedimentary metagenomes.</title>
        <authorList>
            <person name="Kawai M."/>
            <person name="Futagami T."/>
            <person name="Toyoda A."/>
            <person name="Takaki Y."/>
            <person name="Nishi S."/>
            <person name="Hori S."/>
            <person name="Arai W."/>
            <person name="Tsubouchi T."/>
            <person name="Morono Y."/>
            <person name="Uchiyama I."/>
            <person name="Ito T."/>
            <person name="Fujiyama A."/>
            <person name="Inagaki F."/>
            <person name="Takami H."/>
        </authorList>
    </citation>
    <scope>NUCLEOTIDE SEQUENCE</scope>
    <source>
        <strain evidence="1">Expedition CK06-06</strain>
    </source>
</reference>
<evidence type="ECO:0000313" key="1">
    <source>
        <dbReference type="EMBL" id="GAG78143.1"/>
    </source>
</evidence>
<dbReference type="AlphaFoldDB" id="X1B1K5"/>
<dbReference type="EMBL" id="BART01014884">
    <property type="protein sequence ID" value="GAG78143.1"/>
    <property type="molecule type" value="Genomic_DNA"/>
</dbReference>
<accession>X1B1K5</accession>
<proteinExistence type="predicted"/>
<feature type="non-terminal residue" evidence="1">
    <location>
        <position position="87"/>
    </location>
</feature>